<dbReference type="SUPFAM" id="SSF56935">
    <property type="entry name" value="Porins"/>
    <property type="match status" value="1"/>
</dbReference>
<organism evidence="8 9">
    <name type="scientific">Pseudoxanthomonas helianthi</name>
    <dbReference type="NCBI Taxonomy" id="1453541"/>
    <lineage>
        <taxon>Bacteria</taxon>
        <taxon>Pseudomonadati</taxon>
        <taxon>Pseudomonadota</taxon>
        <taxon>Gammaproteobacteria</taxon>
        <taxon>Lysobacterales</taxon>
        <taxon>Lysobacteraceae</taxon>
        <taxon>Pseudoxanthomonas</taxon>
    </lineage>
</organism>
<keyword evidence="8" id="KW-0675">Receptor</keyword>
<dbReference type="Proteomes" id="UP000673447">
    <property type="component" value="Unassembled WGS sequence"/>
</dbReference>
<dbReference type="InterPro" id="IPR036942">
    <property type="entry name" value="Beta-barrel_TonB_sf"/>
</dbReference>
<reference evidence="8" key="1">
    <citation type="journal article" date="2016" name="Int. J. Syst. Evol. Microbiol.">
        <title>Pseudoxanthomonas helianthi sp. nov., isolated from roots of Jerusalem artichoke (Helianthus tuberosus).</title>
        <authorList>
            <person name="Kittiwongwattana C."/>
            <person name="Thawai C."/>
        </authorList>
    </citation>
    <scope>NUCLEOTIDE SEQUENCE</scope>
    <source>
        <strain evidence="8">110414</strain>
    </source>
</reference>
<dbReference type="InterPro" id="IPR010104">
    <property type="entry name" value="TonB_rcpt_bac"/>
</dbReference>
<dbReference type="AlphaFoldDB" id="A0A941AVU0"/>
<dbReference type="RefSeq" id="WP_210537179.1">
    <property type="nucleotide sequence ID" value="NZ_JAGKTC010000003.1"/>
</dbReference>
<keyword evidence="4" id="KW-0472">Membrane</keyword>
<dbReference type="PROSITE" id="PS01156">
    <property type="entry name" value="TONB_DEPENDENT_REC_2"/>
    <property type="match status" value="1"/>
</dbReference>
<gene>
    <name evidence="8" type="ORF">J5837_12915</name>
</gene>
<feature type="signal peptide" evidence="6">
    <location>
        <begin position="1"/>
        <end position="38"/>
    </location>
</feature>
<feature type="domain" description="TonB-dependent receptor plug" evidence="7">
    <location>
        <begin position="88"/>
        <end position="191"/>
    </location>
</feature>
<accession>A0A941AVU0</accession>
<reference evidence="8" key="2">
    <citation type="submission" date="2021-03" db="EMBL/GenBank/DDBJ databases">
        <authorList>
            <person name="Cao W."/>
        </authorList>
    </citation>
    <scope>NUCLEOTIDE SEQUENCE</scope>
    <source>
        <strain evidence="8">110414</strain>
    </source>
</reference>
<dbReference type="Gene3D" id="2.170.130.10">
    <property type="entry name" value="TonB-dependent receptor, plug domain"/>
    <property type="match status" value="1"/>
</dbReference>
<keyword evidence="5" id="KW-0998">Cell outer membrane</keyword>
<evidence type="ECO:0000256" key="6">
    <source>
        <dbReference type="SAM" id="SignalP"/>
    </source>
</evidence>
<keyword evidence="9" id="KW-1185">Reference proteome</keyword>
<feature type="chain" id="PRO_5037428035" evidence="6">
    <location>
        <begin position="39"/>
        <end position="955"/>
    </location>
</feature>
<evidence type="ECO:0000313" key="8">
    <source>
        <dbReference type="EMBL" id="MBP3985307.1"/>
    </source>
</evidence>
<dbReference type="InterPro" id="IPR010917">
    <property type="entry name" value="TonB_rcpt_CS"/>
</dbReference>
<evidence type="ECO:0000256" key="5">
    <source>
        <dbReference type="ARBA" id="ARBA00023237"/>
    </source>
</evidence>
<evidence type="ECO:0000256" key="3">
    <source>
        <dbReference type="ARBA" id="ARBA00023077"/>
    </source>
</evidence>
<dbReference type="CDD" id="cd01347">
    <property type="entry name" value="ligand_gated_channel"/>
    <property type="match status" value="1"/>
</dbReference>
<keyword evidence="3" id="KW-0798">TonB box</keyword>
<keyword evidence="2 6" id="KW-0732">Signal</keyword>
<comment type="caution">
    <text evidence="8">The sequence shown here is derived from an EMBL/GenBank/DDBJ whole genome shotgun (WGS) entry which is preliminary data.</text>
</comment>
<dbReference type="Pfam" id="PF07715">
    <property type="entry name" value="Plug"/>
    <property type="match status" value="1"/>
</dbReference>
<dbReference type="GO" id="GO:0009279">
    <property type="term" value="C:cell outer membrane"/>
    <property type="evidence" value="ECO:0007669"/>
    <property type="project" value="UniProtKB-SubCell"/>
</dbReference>
<dbReference type="Gene3D" id="2.40.170.20">
    <property type="entry name" value="TonB-dependent receptor, beta-barrel domain"/>
    <property type="match status" value="1"/>
</dbReference>
<protein>
    <submittedName>
        <fullName evidence="8">TonB-dependent receptor</fullName>
    </submittedName>
</protein>
<evidence type="ECO:0000256" key="1">
    <source>
        <dbReference type="ARBA" id="ARBA00004442"/>
    </source>
</evidence>
<sequence length="955" mass="104315">MSRHEKAADLKGNRTILRKRALVAACSAALFASFAIQAQEAPVGQAAAATDAEKTDTQKPEEKKDVETLGTVKVTGIRHSIATSLETKNESNSIVEAISAEDIGKLPDVSIAESLARLPGLAAQRVNGRAQVIAIRGLAPDFAASLLNGREQVTTGDNRGVEFDQYPSELVNAVTVYKTPDAKLIGQGLSGTVDMQTVSPLSVGERKINLNVRGERNSFGELNDGVDANGYRVSASYIDQFADNTIGIALGFAHLDSPFQEKHYKAWWWGGSADWFPADGIPGKPPGADMLMGAEIWARSADQKRDGLMGVFEFKPNDEFHSILDLYYSRFDQKETMRGIMWSQDPWTGNGVTLSNPRTARSGNVDVVTGGTVNNLEPVVRNDYNHRKDDLFSAGWRNTWKFAETWSVMADLSYSTTKRKQSIAETYAGIETVDGEGTVTPVLDSAVFDTPLSSNDFAQFAFGNDYSDPQRVLLSDPASWGHDGRIEAPRLKDTIKAFRVELHHDLDFGPFVGWDVGVNLSQRDKEKTSTVYFANLKNGRTPVAVGGDVLVSPTGLGFAGIGGVLGYDVNAALAKYYDIQQNMSDGDYQKDFTVTEKVRTFYSKVDIDTDIGSSVRLRGNVGMQIVRTDQSSVGFNVNNIDNLAAVHAGKTYTDFLPSLNLVADFGEGRFIRFGAAKTLARGRIDDMRAASNASVAQTGASAGLWSGNGGNPRLKPWRAKAVDVSFEKYFGEASYVALALFYKNLDNYIRTQTVDYDFTGYTNPNPGGTPPVSNIGTFSTPVNDKGGYLRGVEFSTALDFGEWTPALDGFGALFNASYTESNINPSGGDTSQSEQTWLPGLSRDVANLTLYYEKHGFSARINERYRSSFRGEIYSLFFSRAYTTVLADKQTDLQLGYEFGEGSALSGMSILFQVNNLTNSPYRTVQDSQFAGGASQPLEYNEYGRQYLLGLTYKF</sequence>
<comment type="subcellular location">
    <subcellularLocation>
        <location evidence="1">Cell outer membrane</location>
    </subcellularLocation>
</comment>
<evidence type="ECO:0000256" key="4">
    <source>
        <dbReference type="ARBA" id="ARBA00023136"/>
    </source>
</evidence>
<dbReference type="InterPro" id="IPR037066">
    <property type="entry name" value="Plug_dom_sf"/>
</dbReference>
<evidence type="ECO:0000259" key="7">
    <source>
        <dbReference type="Pfam" id="PF07715"/>
    </source>
</evidence>
<proteinExistence type="predicted"/>
<dbReference type="EMBL" id="JAGKTC010000003">
    <property type="protein sequence ID" value="MBP3985307.1"/>
    <property type="molecule type" value="Genomic_DNA"/>
</dbReference>
<evidence type="ECO:0000256" key="2">
    <source>
        <dbReference type="ARBA" id="ARBA00022729"/>
    </source>
</evidence>
<dbReference type="NCBIfam" id="TIGR01782">
    <property type="entry name" value="TonB-Xanth-Caul"/>
    <property type="match status" value="1"/>
</dbReference>
<evidence type="ECO:0000313" key="9">
    <source>
        <dbReference type="Proteomes" id="UP000673447"/>
    </source>
</evidence>
<dbReference type="PANTHER" id="PTHR40980:SF3">
    <property type="entry name" value="TONB-DEPENDENT RECEPTOR-LIKE BETA-BARREL DOMAIN-CONTAINING PROTEIN"/>
    <property type="match status" value="1"/>
</dbReference>
<dbReference type="PANTHER" id="PTHR40980">
    <property type="entry name" value="PLUG DOMAIN-CONTAINING PROTEIN"/>
    <property type="match status" value="1"/>
</dbReference>
<name>A0A941AVU0_9GAMM</name>
<dbReference type="InterPro" id="IPR012910">
    <property type="entry name" value="Plug_dom"/>
</dbReference>